<dbReference type="SUPFAM" id="SSF53850">
    <property type="entry name" value="Periplasmic binding protein-like II"/>
    <property type="match status" value="1"/>
</dbReference>
<feature type="signal peptide" evidence="2">
    <location>
        <begin position="1"/>
        <end position="20"/>
    </location>
</feature>
<dbReference type="InterPro" id="IPR039424">
    <property type="entry name" value="SBP_5"/>
</dbReference>
<dbReference type="EMBL" id="JBHILM010000051">
    <property type="protein sequence ID" value="MFB5684904.1"/>
    <property type="molecule type" value="Genomic_DNA"/>
</dbReference>
<evidence type="ECO:0000259" key="3">
    <source>
        <dbReference type="Pfam" id="PF00496"/>
    </source>
</evidence>
<dbReference type="Pfam" id="PF00496">
    <property type="entry name" value="SBP_bac_5"/>
    <property type="match status" value="1"/>
</dbReference>
<evidence type="ECO:0000256" key="2">
    <source>
        <dbReference type="SAM" id="SignalP"/>
    </source>
</evidence>
<evidence type="ECO:0000256" key="1">
    <source>
        <dbReference type="SAM" id="MobiDB-lite"/>
    </source>
</evidence>
<dbReference type="PIRSF" id="PIRSF002741">
    <property type="entry name" value="MppA"/>
    <property type="match status" value="1"/>
</dbReference>
<proteinExistence type="predicted"/>
<keyword evidence="5" id="KW-1185">Reference proteome</keyword>
<comment type="caution">
    <text evidence="4">The sequence shown here is derived from an EMBL/GenBank/DDBJ whole genome shotgun (WGS) entry which is preliminary data.</text>
</comment>
<feature type="region of interest" description="Disordered" evidence="1">
    <location>
        <begin position="27"/>
        <end position="52"/>
    </location>
</feature>
<dbReference type="Gene3D" id="3.90.76.10">
    <property type="entry name" value="Dipeptide-binding Protein, Domain 1"/>
    <property type="match status" value="1"/>
</dbReference>
<gene>
    <name evidence="4" type="ORF">ACE3NQ_28750</name>
</gene>
<dbReference type="InterPro" id="IPR000914">
    <property type="entry name" value="SBP_5_dom"/>
</dbReference>
<sequence>MMKRKAIVWLALLLALSLLAGCAGSGSGGEEGQDNGSGGGGTLVVGASGDPQTFNPSARADDNFYAAAQNIFSRLIKINNNQEIIPDLAKEWTVSKDGTEITFKLHENVKWHDGEPFTSADVKFTLDSIHEKAGFAVSNLSSMEEVTAPDDNTVVIKLSKPDATFLGYLAWYATFIVPEHIYGGGNWDAGTAVEPVGTGPFKFAEYQTGVSLTLERNDDYFGQVPSVDRLVFSIMTDPNTMVQAFYNGELDILGTDPPSSEVQSMLDDPDITVNPKVFPSRYYLTFNMEKAPFDKPQVRQAIAYALDNEEIVKRAMKGQGQASTTFISPVYEWALSDQYKVPGYEPERARKLLEEAGLTPDGNGNYLSLTFKLFEGGAFSDIATVVKDQLSQVGIDVKLSVMDYATWEEEVVNSRNFELTMLGGYQGPDVGAVGSRVGSEGASNFMGYSNPGLDQALKEGVTRTTEEERKPYYEEVQRIMSEDMPIYPVSEWVSLVPAHSYVKGDPTSDEAIVHTGFSEYNYVRIEK</sequence>
<protein>
    <submittedName>
        <fullName evidence="4">ABC transporter substrate-binding protein</fullName>
    </submittedName>
</protein>
<dbReference type="Gene3D" id="3.40.190.10">
    <property type="entry name" value="Periplasmic binding protein-like II"/>
    <property type="match status" value="1"/>
</dbReference>
<keyword evidence="2" id="KW-0732">Signal</keyword>
<dbReference type="RefSeq" id="WP_375528570.1">
    <property type="nucleotide sequence ID" value="NZ_JBHILM010000051.1"/>
</dbReference>
<organism evidence="4 5">
    <name type="scientific">Paenibacillus terreus</name>
    <dbReference type="NCBI Taxonomy" id="1387834"/>
    <lineage>
        <taxon>Bacteria</taxon>
        <taxon>Bacillati</taxon>
        <taxon>Bacillota</taxon>
        <taxon>Bacilli</taxon>
        <taxon>Bacillales</taxon>
        <taxon>Paenibacillaceae</taxon>
        <taxon>Paenibacillus</taxon>
    </lineage>
</organism>
<dbReference type="Gene3D" id="3.10.105.10">
    <property type="entry name" value="Dipeptide-binding Protein, Domain 3"/>
    <property type="match status" value="1"/>
</dbReference>
<dbReference type="PROSITE" id="PS51257">
    <property type="entry name" value="PROKAR_LIPOPROTEIN"/>
    <property type="match status" value="1"/>
</dbReference>
<dbReference type="InterPro" id="IPR030678">
    <property type="entry name" value="Peptide/Ni-bd"/>
</dbReference>
<name>A0ABV5BHL7_9BACL</name>
<feature type="compositionally biased region" description="Gly residues" evidence="1">
    <location>
        <begin position="27"/>
        <end position="43"/>
    </location>
</feature>
<evidence type="ECO:0000313" key="5">
    <source>
        <dbReference type="Proteomes" id="UP001580407"/>
    </source>
</evidence>
<dbReference type="Proteomes" id="UP001580407">
    <property type="component" value="Unassembled WGS sequence"/>
</dbReference>
<accession>A0ABV5BHL7</accession>
<evidence type="ECO:0000313" key="4">
    <source>
        <dbReference type="EMBL" id="MFB5684904.1"/>
    </source>
</evidence>
<dbReference type="PANTHER" id="PTHR30290">
    <property type="entry name" value="PERIPLASMIC BINDING COMPONENT OF ABC TRANSPORTER"/>
    <property type="match status" value="1"/>
</dbReference>
<dbReference type="CDD" id="cd08517">
    <property type="entry name" value="PBP2_NikA_DppA_OppA_like_13"/>
    <property type="match status" value="1"/>
</dbReference>
<feature type="domain" description="Solute-binding protein family 5" evidence="3">
    <location>
        <begin position="83"/>
        <end position="427"/>
    </location>
</feature>
<reference evidence="4 5" key="1">
    <citation type="submission" date="2024-09" db="EMBL/GenBank/DDBJ databases">
        <authorList>
            <person name="Ruan L."/>
        </authorList>
    </citation>
    <scope>NUCLEOTIDE SEQUENCE [LARGE SCALE GENOMIC DNA]</scope>
    <source>
        <strain evidence="4 5">D33</strain>
    </source>
</reference>
<feature type="chain" id="PRO_5045415442" evidence="2">
    <location>
        <begin position="21"/>
        <end position="527"/>
    </location>
</feature>